<accession>A0ABQ1B6D2</accession>
<protein>
    <submittedName>
        <fullName evidence="2">Uncharacterized protein</fullName>
    </submittedName>
</protein>
<comment type="caution">
    <text evidence="2">The sequence shown here is derived from an EMBL/GenBank/DDBJ whole genome shotgun (WGS) entry which is preliminary data.</text>
</comment>
<sequence length="294" mass="32770">MLRLLLGDDGYVAWVAAQRAFVEGIEMPDDVQAILRDYEPSDTTDNAVHVLRETSKYLSADWRRKIAQDIVQDRAQGKLKQLAPSIITGLLTSLKVAGDKTAQVMPSSRIGLEVSLEDLAAMIDKSTTQDEYPDEVTADLETAHIILFAIMILVGDTPRQRMITNWVNTTRLRELKDTFPLVSEDVYAVVLYSNGSLSAAISADKTMNAMTRAQFEDAITRAVNNRSRIYNNSFALSARWERDNTNASADTEHFQAILSTLNLDQAEVEISAEQDQTPGSLKHFSIPKRMSTSR</sequence>
<gene>
    <name evidence="2" type="ORF">IFM53868_07613</name>
</gene>
<name>A0ABQ1B6D2_9EURO</name>
<dbReference type="Proteomes" id="UP000465266">
    <property type="component" value="Unassembled WGS sequence"/>
</dbReference>
<proteinExistence type="predicted"/>
<feature type="region of interest" description="Disordered" evidence="1">
    <location>
        <begin position="273"/>
        <end position="294"/>
    </location>
</feature>
<reference evidence="2 3" key="1">
    <citation type="submission" date="2020-01" db="EMBL/GenBank/DDBJ databases">
        <title>Draft genome sequence of Aspergillus udagawae IFM 53868.</title>
        <authorList>
            <person name="Takahashi H."/>
            <person name="Yaguchi T."/>
        </authorList>
    </citation>
    <scope>NUCLEOTIDE SEQUENCE [LARGE SCALE GENOMIC DNA]</scope>
    <source>
        <strain evidence="2 3">IFM 53868</strain>
    </source>
</reference>
<evidence type="ECO:0000313" key="3">
    <source>
        <dbReference type="Proteomes" id="UP000465266"/>
    </source>
</evidence>
<dbReference type="EMBL" id="BLKG01000101">
    <property type="protein sequence ID" value="GFF94589.1"/>
    <property type="molecule type" value="Genomic_DNA"/>
</dbReference>
<evidence type="ECO:0000256" key="1">
    <source>
        <dbReference type="SAM" id="MobiDB-lite"/>
    </source>
</evidence>
<evidence type="ECO:0000313" key="2">
    <source>
        <dbReference type="EMBL" id="GFF94589.1"/>
    </source>
</evidence>
<keyword evidence="3" id="KW-1185">Reference proteome</keyword>
<organism evidence="2 3">
    <name type="scientific">Aspergillus udagawae</name>
    <dbReference type="NCBI Taxonomy" id="91492"/>
    <lineage>
        <taxon>Eukaryota</taxon>
        <taxon>Fungi</taxon>
        <taxon>Dikarya</taxon>
        <taxon>Ascomycota</taxon>
        <taxon>Pezizomycotina</taxon>
        <taxon>Eurotiomycetes</taxon>
        <taxon>Eurotiomycetidae</taxon>
        <taxon>Eurotiales</taxon>
        <taxon>Aspergillaceae</taxon>
        <taxon>Aspergillus</taxon>
        <taxon>Aspergillus subgen. Fumigati</taxon>
    </lineage>
</organism>